<proteinExistence type="predicted"/>
<evidence type="ECO:0000313" key="3">
    <source>
        <dbReference type="EMBL" id="PFH47851.1"/>
    </source>
</evidence>
<sequence length="661" mass="72638">MTTVQLTTLLPSETYILVYALPLLLVSLLLTVAGTFLTLDRTRSFPPKYTPNDSDKVLYSSAASFEQRTRQSRWWVLGGGVGGLATGFVFGIHFVTFISLLVPNLSTSSALSPSAFLAVCFISSLITCGVSGRYRYCAVFFISVLSGALTALAFSVILHPPISVRLALTAILSPLIALSTVLIYFLSSRQSPFKPESHYAVRVRKILHPLFRFCTASVGAFGVMLSISLIIRPPATSWANVWERLWIRDGDGWGTGQERGLSAGWCIFTCFGAACDWGLRWWLGDSPDEDWDDYLSNYVESLPHAADRAGSFRPLPSFWERIFDHKRNKDADFYDDGSPSKMKPLLTDDSSDRYTTIPTPAIPDPFYSHTPPPPSQLKLPKSKGFSPSTHNSPVLSSDDDYALPSFVKKRKRRNKLGFRLRNPDSKNSRSNIRNHITFGKAGNNSSESEDEKQERSSKGGTLSSLVSPDNTSSVTLVGSQGTDRTPTVELSTATRSDKQADVGPEYSDHEQDLAMIGNYLKNKDERGSPQPGSERQMPRFLEQHVPAKNQRNTPAPPAPANMPIPQIPPEPVRTTNGTPPLAAAPSHDNPLMASVPATPSLLNAIQRITVAQQDAYGPRAAASSTVSPNSAKQLLVFSPRWDEFWSEVREKARETPARGNS</sequence>
<evidence type="ECO:0000256" key="2">
    <source>
        <dbReference type="SAM" id="Phobius"/>
    </source>
</evidence>
<dbReference type="OrthoDB" id="3364886at2759"/>
<name>A0A2A9NHT5_9AGAR</name>
<feature type="region of interest" description="Disordered" evidence="1">
    <location>
        <begin position="548"/>
        <end position="591"/>
    </location>
</feature>
<feature type="transmembrane region" description="Helical" evidence="2">
    <location>
        <begin position="137"/>
        <end position="158"/>
    </location>
</feature>
<keyword evidence="2" id="KW-1133">Transmembrane helix</keyword>
<evidence type="ECO:0000256" key="1">
    <source>
        <dbReference type="SAM" id="MobiDB-lite"/>
    </source>
</evidence>
<feature type="compositionally biased region" description="Basic and acidic residues" evidence="1">
    <location>
        <begin position="495"/>
        <end position="511"/>
    </location>
</feature>
<gene>
    <name evidence="3" type="ORF">AMATHDRAFT_66634</name>
</gene>
<organism evidence="3 4">
    <name type="scientific">Amanita thiersii Skay4041</name>
    <dbReference type="NCBI Taxonomy" id="703135"/>
    <lineage>
        <taxon>Eukaryota</taxon>
        <taxon>Fungi</taxon>
        <taxon>Dikarya</taxon>
        <taxon>Basidiomycota</taxon>
        <taxon>Agaricomycotina</taxon>
        <taxon>Agaricomycetes</taxon>
        <taxon>Agaricomycetidae</taxon>
        <taxon>Agaricales</taxon>
        <taxon>Pluteineae</taxon>
        <taxon>Amanitaceae</taxon>
        <taxon>Amanita</taxon>
    </lineage>
</organism>
<keyword evidence="2" id="KW-0812">Transmembrane</keyword>
<dbReference type="EMBL" id="KZ302088">
    <property type="protein sequence ID" value="PFH47851.1"/>
    <property type="molecule type" value="Genomic_DNA"/>
</dbReference>
<feature type="region of interest" description="Disordered" evidence="1">
    <location>
        <begin position="414"/>
        <end position="511"/>
    </location>
</feature>
<feature type="transmembrane region" description="Helical" evidence="2">
    <location>
        <begin position="74"/>
        <end position="98"/>
    </location>
</feature>
<keyword evidence="2" id="KW-0472">Membrane</keyword>
<evidence type="ECO:0000313" key="4">
    <source>
        <dbReference type="Proteomes" id="UP000242287"/>
    </source>
</evidence>
<feature type="region of interest" description="Disordered" evidence="1">
    <location>
        <begin position="333"/>
        <end position="400"/>
    </location>
</feature>
<feature type="compositionally biased region" description="Polar residues" evidence="1">
    <location>
        <begin position="458"/>
        <end position="494"/>
    </location>
</feature>
<evidence type="ECO:0008006" key="5">
    <source>
        <dbReference type="Google" id="ProtNLM"/>
    </source>
</evidence>
<feature type="compositionally biased region" description="Pro residues" evidence="1">
    <location>
        <begin position="554"/>
        <end position="571"/>
    </location>
</feature>
<keyword evidence="4" id="KW-1185">Reference proteome</keyword>
<reference evidence="3 4" key="1">
    <citation type="submission" date="2014-02" db="EMBL/GenBank/DDBJ databases">
        <title>Transposable element dynamics among asymbiotic and ectomycorrhizal Amanita fungi.</title>
        <authorList>
            <consortium name="DOE Joint Genome Institute"/>
            <person name="Hess J."/>
            <person name="Skrede I."/>
            <person name="Wolfe B."/>
            <person name="LaButti K."/>
            <person name="Ohm R.A."/>
            <person name="Grigoriev I.V."/>
            <person name="Pringle A."/>
        </authorList>
    </citation>
    <scope>NUCLEOTIDE SEQUENCE [LARGE SCALE GENOMIC DNA]</scope>
    <source>
        <strain evidence="3 4">SKay4041</strain>
    </source>
</reference>
<feature type="transmembrane region" description="Helical" evidence="2">
    <location>
        <begin position="206"/>
        <end position="231"/>
    </location>
</feature>
<feature type="transmembrane region" description="Helical" evidence="2">
    <location>
        <begin position="110"/>
        <end position="130"/>
    </location>
</feature>
<feature type="transmembrane region" description="Helical" evidence="2">
    <location>
        <begin position="164"/>
        <end position="186"/>
    </location>
</feature>
<feature type="transmembrane region" description="Helical" evidence="2">
    <location>
        <begin position="16"/>
        <end position="39"/>
    </location>
</feature>
<dbReference type="Proteomes" id="UP000242287">
    <property type="component" value="Unassembled WGS sequence"/>
</dbReference>
<protein>
    <recommendedName>
        <fullName evidence="5">DUF4203 domain-containing protein</fullName>
    </recommendedName>
</protein>
<dbReference type="AlphaFoldDB" id="A0A2A9NHT5"/>
<feature type="compositionally biased region" description="Polar residues" evidence="1">
    <location>
        <begin position="385"/>
        <end position="395"/>
    </location>
</feature>
<accession>A0A2A9NHT5</accession>